<proteinExistence type="predicted"/>
<keyword evidence="2" id="KW-0812">Transmembrane</keyword>
<evidence type="ECO:0000256" key="1">
    <source>
        <dbReference type="SAM" id="Coils"/>
    </source>
</evidence>
<keyword evidence="2" id="KW-1133">Transmembrane helix</keyword>
<name>A0ABN0RJR6_9FLAO</name>
<evidence type="ECO:0008006" key="5">
    <source>
        <dbReference type="Google" id="ProtNLM"/>
    </source>
</evidence>
<gene>
    <name evidence="3" type="ORF">KLA_16442</name>
</gene>
<evidence type="ECO:0000256" key="2">
    <source>
        <dbReference type="SAM" id="Phobius"/>
    </source>
</evidence>
<evidence type="ECO:0000313" key="4">
    <source>
        <dbReference type="Proteomes" id="UP000019275"/>
    </source>
</evidence>
<accession>A0ABN0RJR6</accession>
<dbReference type="RefSeq" id="WP_034647095.1">
    <property type="nucleotide sequence ID" value="NZ_ARZX01000032.1"/>
</dbReference>
<feature type="transmembrane region" description="Helical" evidence="2">
    <location>
        <begin position="46"/>
        <end position="67"/>
    </location>
</feature>
<dbReference type="Proteomes" id="UP000019275">
    <property type="component" value="Unassembled WGS sequence"/>
</dbReference>
<sequence>MGQDLREIFKKERAKQKHNLKDGHMARFEDKLNQTMPATQKYTAKFRYKVAASVLLMLTISLLIYVAKTKNTPVQPTIVDTEKVTKSKDGITLGALSPDLKKIEDYYKVNINLELAQLQVSNDNKTLVDSYMERLAELHKEYQELNTELNTIGPNDQLISALINNLQLRLQLLQKLRKKLNELKSTQNETINV</sequence>
<organism evidence="3 4">
    <name type="scientific">Cellulophaga geojensis KL-A</name>
    <dbReference type="NCBI Taxonomy" id="1328323"/>
    <lineage>
        <taxon>Bacteria</taxon>
        <taxon>Pseudomonadati</taxon>
        <taxon>Bacteroidota</taxon>
        <taxon>Flavobacteriia</taxon>
        <taxon>Flavobacteriales</taxon>
        <taxon>Flavobacteriaceae</taxon>
        <taxon>Cellulophaga</taxon>
    </lineage>
</organism>
<keyword evidence="2" id="KW-0472">Membrane</keyword>
<comment type="caution">
    <text evidence="3">The sequence shown here is derived from an EMBL/GenBank/DDBJ whole genome shotgun (WGS) entry which is preliminary data.</text>
</comment>
<protein>
    <recommendedName>
        <fullName evidence="5">Small-conductance mechanosensitive channel</fullName>
    </recommendedName>
</protein>
<keyword evidence="1" id="KW-0175">Coiled coil</keyword>
<keyword evidence="4" id="KW-1185">Reference proteome</keyword>
<evidence type="ECO:0000313" key="3">
    <source>
        <dbReference type="EMBL" id="EWH10691.1"/>
    </source>
</evidence>
<dbReference type="EMBL" id="ARZX01000032">
    <property type="protein sequence ID" value="EWH10691.1"/>
    <property type="molecule type" value="Genomic_DNA"/>
</dbReference>
<reference evidence="3 4" key="1">
    <citation type="journal article" date="2014" name="Genome Announc.">
        <title>Draft Genome Sequence of the Carrageenan-Degrading Bacterium Cellulophaga sp. Strain KL-A, Isolated from Decaying Marine Algae.</title>
        <authorList>
            <person name="Shan D."/>
            <person name="Ying J."/>
            <person name="Li X."/>
            <person name="Gao Z."/>
            <person name="Wei G."/>
            <person name="Shao Z."/>
        </authorList>
    </citation>
    <scope>NUCLEOTIDE SEQUENCE [LARGE SCALE GENOMIC DNA]</scope>
    <source>
        <strain evidence="3 4">KL-A</strain>
    </source>
</reference>
<feature type="coiled-coil region" evidence="1">
    <location>
        <begin position="128"/>
        <end position="193"/>
    </location>
</feature>